<evidence type="ECO:0000313" key="1">
    <source>
        <dbReference type="EMBL" id="KAA9340096.1"/>
    </source>
</evidence>
<reference evidence="1 2" key="1">
    <citation type="submission" date="2019-09" db="EMBL/GenBank/DDBJ databases">
        <title>Genome sequence of Adhaeribacter sp. M2.</title>
        <authorList>
            <person name="Srinivasan S."/>
        </authorList>
    </citation>
    <scope>NUCLEOTIDE SEQUENCE [LARGE SCALE GENOMIC DNA]</scope>
    <source>
        <strain evidence="1 2">M2</strain>
    </source>
</reference>
<evidence type="ECO:0000313" key="2">
    <source>
        <dbReference type="Proteomes" id="UP000326570"/>
    </source>
</evidence>
<proteinExistence type="predicted"/>
<dbReference type="RefSeq" id="WP_150903168.1">
    <property type="nucleotide sequence ID" value="NZ_VTWT01000003.1"/>
</dbReference>
<comment type="caution">
    <text evidence="1">The sequence shown here is derived from an EMBL/GenBank/DDBJ whole genome shotgun (WGS) entry which is preliminary data.</text>
</comment>
<dbReference type="EMBL" id="VTWT01000003">
    <property type="protein sequence ID" value="KAA9340096.1"/>
    <property type="molecule type" value="Genomic_DNA"/>
</dbReference>
<name>A0A5N1J2V2_9BACT</name>
<sequence>MLKKVILTIFLCSICYLGFSQQTKAQKQILVVDVFEPFNSNALGKGIYISEAGKETKYIKFDHKSPDEKVYTMRLDLVAKTFRDLYSEGWILVSSNGGDMHKRYVFEK</sequence>
<dbReference type="Proteomes" id="UP000326570">
    <property type="component" value="Unassembled WGS sequence"/>
</dbReference>
<dbReference type="AlphaFoldDB" id="A0A5N1J2V2"/>
<organism evidence="1 2">
    <name type="scientific">Adhaeribacter soli</name>
    <dbReference type="NCBI Taxonomy" id="2607655"/>
    <lineage>
        <taxon>Bacteria</taxon>
        <taxon>Pseudomonadati</taxon>
        <taxon>Bacteroidota</taxon>
        <taxon>Cytophagia</taxon>
        <taxon>Cytophagales</taxon>
        <taxon>Hymenobacteraceae</taxon>
        <taxon>Adhaeribacter</taxon>
    </lineage>
</organism>
<accession>A0A5N1J2V2</accession>
<keyword evidence="2" id="KW-1185">Reference proteome</keyword>
<protein>
    <submittedName>
        <fullName evidence="1">Uncharacterized protein</fullName>
    </submittedName>
</protein>
<gene>
    <name evidence="1" type="ORF">F0P94_07025</name>
</gene>